<reference evidence="13" key="5">
    <citation type="submission" date="2018-04" db="UniProtKB">
        <authorList>
            <consortium name="EnsemblFungi"/>
        </authorList>
    </citation>
    <scope>IDENTIFICATION</scope>
    <source>
        <strain evidence="13">R3-111a-1</strain>
    </source>
</reference>
<dbReference type="Proteomes" id="UP000006039">
    <property type="component" value="Unassembled WGS sequence"/>
</dbReference>
<keyword evidence="6 9" id="KW-1133">Transmembrane helix</keyword>
<feature type="domain" description="ABC transporter" evidence="10">
    <location>
        <begin position="298"/>
        <end position="544"/>
    </location>
</feature>
<dbReference type="Pfam" id="PF00005">
    <property type="entry name" value="ABC_tran"/>
    <property type="match status" value="1"/>
</dbReference>
<dbReference type="PROSITE" id="PS50893">
    <property type="entry name" value="ABC_TRANSPORTER_2"/>
    <property type="match status" value="1"/>
</dbReference>
<evidence type="ECO:0000256" key="5">
    <source>
        <dbReference type="ARBA" id="ARBA00022840"/>
    </source>
</evidence>
<comment type="subcellular location">
    <subcellularLocation>
        <location evidence="1">Membrane</location>
    </subcellularLocation>
</comment>
<dbReference type="STRING" id="644352.J3NM84"/>
<keyword evidence="2" id="KW-0813">Transport</keyword>
<evidence type="ECO:0008006" key="15">
    <source>
        <dbReference type="Google" id="ProtNLM"/>
    </source>
</evidence>
<evidence type="ECO:0000313" key="12">
    <source>
        <dbReference type="EMBL" id="EJT82415.1"/>
    </source>
</evidence>
<evidence type="ECO:0000259" key="10">
    <source>
        <dbReference type="PROSITE" id="PS50893"/>
    </source>
</evidence>
<evidence type="ECO:0000256" key="3">
    <source>
        <dbReference type="ARBA" id="ARBA00022692"/>
    </source>
</evidence>
<dbReference type="InterPro" id="IPR027417">
    <property type="entry name" value="P-loop_NTPase"/>
</dbReference>
<dbReference type="OrthoDB" id="6500128at2759"/>
<dbReference type="PROSITE" id="PS50929">
    <property type="entry name" value="ABC_TM1F"/>
    <property type="match status" value="1"/>
</dbReference>
<evidence type="ECO:0000256" key="9">
    <source>
        <dbReference type="SAM" id="Phobius"/>
    </source>
</evidence>
<reference evidence="13" key="4">
    <citation type="journal article" date="2015" name="G3 (Bethesda)">
        <title>Genome sequences of three phytopathogenic species of the Magnaporthaceae family of fungi.</title>
        <authorList>
            <person name="Okagaki L.H."/>
            <person name="Nunes C.C."/>
            <person name="Sailsbery J."/>
            <person name="Clay B."/>
            <person name="Brown D."/>
            <person name="John T."/>
            <person name="Oh Y."/>
            <person name="Young N."/>
            <person name="Fitzgerald M."/>
            <person name="Haas B.J."/>
            <person name="Zeng Q."/>
            <person name="Young S."/>
            <person name="Adiconis X."/>
            <person name="Fan L."/>
            <person name="Levin J.Z."/>
            <person name="Mitchell T.K."/>
            <person name="Okubara P.A."/>
            <person name="Farman M.L."/>
            <person name="Kohn L.M."/>
            <person name="Birren B."/>
            <person name="Ma L.-J."/>
            <person name="Dean R.A."/>
        </authorList>
    </citation>
    <scope>NUCLEOTIDE SEQUENCE</scope>
    <source>
        <strain evidence="13">R3-111a-1</strain>
    </source>
</reference>
<evidence type="ECO:0000259" key="11">
    <source>
        <dbReference type="PROSITE" id="PS50929"/>
    </source>
</evidence>
<feature type="transmembrane region" description="Helical" evidence="9">
    <location>
        <begin position="12"/>
        <end position="37"/>
    </location>
</feature>
<evidence type="ECO:0000256" key="8">
    <source>
        <dbReference type="SAM" id="MobiDB-lite"/>
    </source>
</evidence>
<evidence type="ECO:0000256" key="2">
    <source>
        <dbReference type="ARBA" id="ARBA00022448"/>
    </source>
</evidence>
<keyword evidence="3 9" id="KW-0812">Transmembrane</keyword>
<evidence type="ECO:0000256" key="4">
    <source>
        <dbReference type="ARBA" id="ARBA00022741"/>
    </source>
</evidence>
<reference evidence="12" key="2">
    <citation type="submission" date="2010-07" db="EMBL/GenBank/DDBJ databases">
        <authorList>
            <consortium name="The Broad Institute Genome Sequencing Platform"/>
            <consortium name="Broad Institute Genome Sequencing Center for Infectious Disease"/>
            <person name="Ma L.-J."/>
            <person name="Dead R."/>
            <person name="Young S."/>
            <person name="Zeng Q."/>
            <person name="Koehrsen M."/>
            <person name="Alvarado L."/>
            <person name="Berlin A."/>
            <person name="Chapman S.B."/>
            <person name="Chen Z."/>
            <person name="Freedman E."/>
            <person name="Gellesch M."/>
            <person name="Goldberg J."/>
            <person name="Griggs A."/>
            <person name="Gujja S."/>
            <person name="Heilman E.R."/>
            <person name="Heiman D."/>
            <person name="Hepburn T."/>
            <person name="Howarth C."/>
            <person name="Jen D."/>
            <person name="Larson L."/>
            <person name="Mehta T."/>
            <person name="Neiman D."/>
            <person name="Pearson M."/>
            <person name="Roberts A."/>
            <person name="Saif S."/>
            <person name="Shea T."/>
            <person name="Shenoy N."/>
            <person name="Sisk P."/>
            <person name="Stolte C."/>
            <person name="Sykes S."/>
            <person name="Walk T."/>
            <person name="White J."/>
            <person name="Yandava C."/>
            <person name="Haas B."/>
            <person name="Nusbaum C."/>
            <person name="Birren B."/>
        </authorList>
    </citation>
    <scope>NUCLEOTIDE SEQUENCE</scope>
    <source>
        <strain evidence="12">R3-111a-1</strain>
    </source>
</reference>
<name>J3NM84_GAET3</name>
<protein>
    <recommendedName>
        <fullName evidence="15">ABC transporter domain-containing protein</fullName>
    </recommendedName>
</protein>
<keyword evidence="5" id="KW-0067">ATP-binding</keyword>
<dbReference type="GO" id="GO:0016020">
    <property type="term" value="C:membrane"/>
    <property type="evidence" value="ECO:0007669"/>
    <property type="project" value="UniProtKB-SubCell"/>
</dbReference>
<reference evidence="14" key="1">
    <citation type="submission" date="2010-07" db="EMBL/GenBank/DDBJ databases">
        <title>The genome sequence of Gaeumannomyces graminis var. tritici strain R3-111a-1.</title>
        <authorList>
            <consortium name="The Broad Institute Genome Sequencing Platform"/>
            <person name="Ma L.-J."/>
            <person name="Dead R."/>
            <person name="Young S."/>
            <person name="Zeng Q."/>
            <person name="Koehrsen M."/>
            <person name="Alvarado L."/>
            <person name="Berlin A."/>
            <person name="Chapman S.B."/>
            <person name="Chen Z."/>
            <person name="Freedman E."/>
            <person name="Gellesch M."/>
            <person name="Goldberg J."/>
            <person name="Griggs A."/>
            <person name="Gujja S."/>
            <person name="Heilman E.R."/>
            <person name="Heiman D."/>
            <person name="Hepburn T."/>
            <person name="Howarth C."/>
            <person name="Jen D."/>
            <person name="Larson L."/>
            <person name="Mehta T."/>
            <person name="Neiman D."/>
            <person name="Pearson M."/>
            <person name="Roberts A."/>
            <person name="Saif S."/>
            <person name="Shea T."/>
            <person name="Shenoy N."/>
            <person name="Sisk P."/>
            <person name="Stolte C."/>
            <person name="Sykes S."/>
            <person name="Walk T."/>
            <person name="White J."/>
            <person name="Yandava C."/>
            <person name="Haas B."/>
            <person name="Nusbaum C."/>
            <person name="Birren B."/>
        </authorList>
    </citation>
    <scope>NUCLEOTIDE SEQUENCE [LARGE SCALE GENOMIC DNA]</scope>
    <source>
        <strain evidence="14">R3-111a-1</strain>
    </source>
</reference>
<accession>J3NM84</accession>
<feature type="compositionally biased region" description="Polar residues" evidence="8">
    <location>
        <begin position="404"/>
        <end position="413"/>
    </location>
</feature>
<keyword evidence="4" id="KW-0547">Nucleotide-binding</keyword>
<evidence type="ECO:0000256" key="7">
    <source>
        <dbReference type="ARBA" id="ARBA00023136"/>
    </source>
</evidence>
<dbReference type="InterPro" id="IPR003593">
    <property type="entry name" value="AAA+_ATPase"/>
</dbReference>
<proteinExistence type="predicted"/>
<dbReference type="InterPro" id="IPR036640">
    <property type="entry name" value="ABC1_TM_sf"/>
</dbReference>
<feature type="transmembrane region" description="Helical" evidence="9">
    <location>
        <begin position="127"/>
        <end position="144"/>
    </location>
</feature>
<feature type="transmembrane region" description="Helical" evidence="9">
    <location>
        <begin position="99"/>
        <end position="120"/>
    </location>
</feature>
<dbReference type="PANTHER" id="PTHR24223">
    <property type="entry name" value="ATP-BINDING CASSETTE SUB-FAMILY C"/>
    <property type="match status" value="1"/>
</dbReference>
<feature type="transmembrane region" description="Helical" evidence="9">
    <location>
        <begin position="208"/>
        <end position="231"/>
    </location>
</feature>
<dbReference type="Gene3D" id="3.40.50.300">
    <property type="entry name" value="P-loop containing nucleotide triphosphate hydrolases"/>
    <property type="match status" value="1"/>
</dbReference>
<dbReference type="SUPFAM" id="SSF52540">
    <property type="entry name" value="P-loop containing nucleoside triphosphate hydrolases"/>
    <property type="match status" value="1"/>
</dbReference>
<gene>
    <name evidence="13" type="primary">20342846</name>
    <name evidence="12" type="ORF">GGTG_02388</name>
</gene>
<dbReference type="HOGENOM" id="CLU_000604_27_9_1"/>
<dbReference type="PANTHER" id="PTHR24223:SF399">
    <property type="entry name" value="ABC TRANSPORTER ATNG"/>
    <property type="match status" value="1"/>
</dbReference>
<dbReference type="RefSeq" id="XP_009218424.1">
    <property type="nucleotide sequence ID" value="XM_009220160.1"/>
</dbReference>
<dbReference type="InterPro" id="IPR050173">
    <property type="entry name" value="ABC_transporter_C-like"/>
</dbReference>
<sequence>MYLFYGEGAGWYTVAAFLVAMIVFAFCNSFPYIWLGWWAEANAQHLGKWLGVYTALGVGAIIAVLIGACSNDVPFERRQWGDSQQVQPHLQLIDMELPAAALAVAVSTFFAIREVVLVAVSSRYRAAALPVIALAFWAVQHFYLRTSLQMRLLDIEHRAPLHTTLLETLDGLESIRTLGWQGRAARRNAPLVDASQRPAYLLLCLRCWLTHLVDVLVAGFAVVLVVVATALRDQIGPARTGLVTGWVMLEVALGAVARVKNFAAPRGGGDCEADEELRRLDESRRLGPVGSWPSRGAAEFLGVTASYTFSGPVLENATFSLTPGQRVAVCGRTGSGKSSLALAMLRMVDEVSGAIAIDGVDISTLPGEYVRSGIVAVSQEAYIFDATVRVNVDPTTVEAGDGSSGQRDSNADSSGGGNPERGGLDTVIDEKFFSQGEKQLPTITRALVRGAKRGLKSSVEKEAGGLLILDEVTSSNLDEESASMVKKLLDAWFADWTIIAIAHKLSAILDYNRVLVLDQGKLVDYDEPGKLLQSDSAFRALYASSVPAKGREKRGE</sequence>
<dbReference type="InterPro" id="IPR003439">
    <property type="entry name" value="ABC_transporter-like_ATP-bd"/>
</dbReference>
<dbReference type="AlphaFoldDB" id="J3NM84"/>
<feature type="region of interest" description="Disordered" evidence="8">
    <location>
        <begin position="395"/>
        <end position="421"/>
    </location>
</feature>
<dbReference type="SMART" id="SM00382">
    <property type="entry name" value="AAA"/>
    <property type="match status" value="1"/>
</dbReference>
<dbReference type="VEuPathDB" id="FungiDB:GGTG_02388"/>
<keyword evidence="7 9" id="KW-0472">Membrane</keyword>
<dbReference type="InterPro" id="IPR011527">
    <property type="entry name" value="ABC1_TM_dom"/>
</dbReference>
<dbReference type="Gene3D" id="1.20.1560.10">
    <property type="entry name" value="ABC transporter type 1, transmembrane domain"/>
    <property type="match status" value="1"/>
</dbReference>
<dbReference type="GeneID" id="20342846"/>
<evidence type="ECO:0000256" key="1">
    <source>
        <dbReference type="ARBA" id="ARBA00004370"/>
    </source>
</evidence>
<organism evidence="12">
    <name type="scientific">Gaeumannomyces tritici (strain R3-111a-1)</name>
    <name type="common">Wheat and barley take-all root rot fungus</name>
    <name type="synonym">Gaeumannomyces graminis var. tritici</name>
    <dbReference type="NCBI Taxonomy" id="644352"/>
    <lineage>
        <taxon>Eukaryota</taxon>
        <taxon>Fungi</taxon>
        <taxon>Dikarya</taxon>
        <taxon>Ascomycota</taxon>
        <taxon>Pezizomycotina</taxon>
        <taxon>Sordariomycetes</taxon>
        <taxon>Sordariomycetidae</taxon>
        <taxon>Magnaporthales</taxon>
        <taxon>Magnaporthaceae</taxon>
        <taxon>Gaeumannomyces</taxon>
    </lineage>
</organism>
<dbReference type="eggNOG" id="KOG0054">
    <property type="taxonomic scope" value="Eukaryota"/>
</dbReference>
<feature type="transmembrane region" description="Helical" evidence="9">
    <location>
        <begin position="49"/>
        <end position="68"/>
    </location>
</feature>
<dbReference type="EnsemblFungi" id="EJT82415">
    <property type="protein sequence ID" value="EJT82415"/>
    <property type="gene ID" value="GGTG_02388"/>
</dbReference>
<reference evidence="12" key="3">
    <citation type="submission" date="2010-09" db="EMBL/GenBank/DDBJ databases">
        <title>Annotation of Gaeumannomyces graminis var. tritici R3-111a-1.</title>
        <authorList>
            <consortium name="The Broad Institute Genome Sequencing Platform"/>
            <person name="Ma L.-J."/>
            <person name="Dead R."/>
            <person name="Young S.K."/>
            <person name="Zeng Q."/>
            <person name="Gargeya S."/>
            <person name="Fitzgerald M."/>
            <person name="Haas B."/>
            <person name="Abouelleil A."/>
            <person name="Alvarado L."/>
            <person name="Arachchi H.M."/>
            <person name="Berlin A."/>
            <person name="Brown A."/>
            <person name="Chapman S.B."/>
            <person name="Chen Z."/>
            <person name="Dunbar C."/>
            <person name="Freedman E."/>
            <person name="Gearin G."/>
            <person name="Gellesch M."/>
            <person name="Goldberg J."/>
            <person name="Griggs A."/>
            <person name="Gujja S."/>
            <person name="Heiman D."/>
            <person name="Howarth C."/>
            <person name="Larson L."/>
            <person name="Lui A."/>
            <person name="MacDonald P.J.P."/>
            <person name="Mehta T."/>
            <person name="Montmayeur A."/>
            <person name="Murphy C."/>
            <person name="Neiman D."/>
            <person name="Pearson M."/>
            <person name="Priest M."/>
            <person name="Roberts A."/>
            <person name="Saif S."/>
            <person name="Shea T."/>
            <person name="Shenoy N."/>
            <person name="Sisk P."/>
            <person name="Stolte C."/>
            <person name="Sykes S."/>
            <person name="Yandava C."/>
            <person name="Wortman J."/>
            <person name="Nusbaum C."/>
            <person name="Birren B."/>
        </authorList>
    </citation>
    <scope>NUCLEOTIDE SEQUENCE</scope>
    <source>
        <strain evidence="12">R3-111a-1</strain>
    </source>
</reference>
<feature type="domain" description="ABC transmembrane type-1" evidence="11">
    <location>
        <begin position="126"/>
        <end position="231"/>
    </location>
</feature>
<dbReference type="SUPFAM" id="SSF90123">
    <property type="entry name" value="ABC transporter transmembrane region"/>
    <property type="match status" value="1"/>
</dbReference>
<evidence type="ECO:0000256" key="6">
    <source>
        <dbReference type="ARBA" id="ARBA00022989"/>
    </source>
</evidence>
<dbReference type="GO" id="GO:0005524">
    <property type="term" value="F:ATP binding"/>
    <property type="evidence" value="ECO:0007669"/>
    <property type="project" value="UniProtKB-KW"/>
</dbReference>
<dbReference type="GO" id="GO:0016887">
    <property type="term" value="F:ATP hydrolysis activity"/>
    <property type="evidence" value="ECO:0007669"/>
    <property type="project" value="InterPro"/>
</dbReference>
<dbReference type="GO" id="GO:0140359">
    <property type="term" value="F:ABC-type transporter activity"/>
    <property type="evidence" value="ECO:0007669"/>
    <property type="project" value="InterPro"/>
</dbReference>
<evidence type="ECO:0000313" key="13">
    <source>
        <dbReference type="EnsemblFungi" id="EJT82415"/>
    </source>
</evidence>
<dbReference type="EMBL" id="GL385395">
    <property type="protein sequence ID" value="EJT82415.1"/>
    <property type="molecule type" value="Genomic_DNA"/>
</dbReference>
<keyword evidence="14" id="KW-1185">Reference proteome</keyword>
<evidence type="ECO:0000313" key="14">
    <source>
        <dbReference type="Proteomes" id="UP000006039"/>
    </source>
</evidence>